<dbReference type="InterPro" id="IPR021036">
    <property type="entry name" value="Ribosomal_mS45"/>
</dbReference>
<dbReference type="HOGENOM" id="CLU_049223_0_0_1"/>
<reference evidence="1 2" key="1">
    <citation type="journal article" date="2011" name="Genome Biol.">
        <title>Genome sequence of the insect pathogenic fungus Cordyceps militaris, a valued traditional Chinese medicine.</title>
        <authorList>
            <person name="Zheng P."/>
            <person name="Xia Y."/>
            <person name="Xiao G."/>
            <person name="Xiong C."/>
            <person name="Hu X."/>
            <person name="Zhang S."/>
            <person name="Zheng H."/>
            <person name="Huang Y."/>
            <person name="Zhou Y."/>
            <person name="Wang S."/>
            <person name="Zhao G.P."/>
            <person name="Liu X."/>
            <person name="St Leger R.J."/>
            <person name="Wang C."/>
        </authorList>
    </citation>
    <scope>NUCLEOTIDE SEQUENCE [LARGE SCALE GENOMIC DNA]</scope>
    <source>
        <strain evidence="1 2">CM01</strain>
    </source>
</reference>
<name>G3JMW8_CORMM</name>
<dbReference type="PANTHER" id="PTHR28158:SF1">
    <property type="entry name" value="SMALL RIBOSOMAL SUBUNIT PROTEIN MS45"/>
    <property type="match status" value="1"/>
</dbReference>
<organism evidence="1 2">
    <name type="scientific">Cordyceps militaris (strain CM01)</name>
    <name type="common">Caterpillar fungus</name>
    <dbReference type="NCBI Taxonomy" id="983644"/>
    <lineage>
        <taxon>Eukaryota</taxon>
        <taxon>Fungi</taxon>
        <taxon>Dikarya</taxon>
        <taxon>Ascomycota</taxon>
        <taxon>Pezizomycotina</taxon>
        <taxon>Sordariomycetes</taxon>
        <taxon>Hypocreomycetidae</taxon>
        <taxon>Hypocreales</taxon>
        <taxon>Cordycipitaceae</taxon>
        <taxon>Cordyceps</taxon>
    </lineage>
</organism>
<dbReference type="EMBL" id="JH126403">
    <property type="protein sequence ID" value="EGX90150.1"/>
    <property type="molecule type" value="Genomic_DNA"/>
</dbReference>
<accession>G3JMW8</accession>
<dbReference type="GO" id="GO:0003735">
    <property type="term" value="F:structural constituent of ribosome"/>
    <property type="evidence" value="ECO:0007669"/>
    <property type="project" value="TreeGrafter"/>
</dbReference>
<dbReference type="STRING" id="983644.G3JMW8"/>
<evidence type="ECO:0008006" key="3">
    <source>
        <dbReference type="Google" id="ProtNLM"/>
    </source>
</evidence>
<dbReference type="GO" id="GO:0032543">
    <property type="term" value="P:mitochondrial translation"/>
    <property type="evidence" value="ECO:0007669"/>
    <property type="project" value="TreeGrafter"/>
</dbReference>
<dbReference type="PANTHER" id="PTHR28158">
    <property type="entry name" value="37S RIBOSOMAL PROTEIN S35, MITOCHONDRIAL"/>
    <property type="match status" value="1"/>
</dbReference>
<protein>
    <recommendedName>
        <fullName evidence="3">Ribosomal protein S35, mitochondrial</fullName>
    </recommendedName>
</protein>
<dbReference type="GO" id="GO:0005763">
    <property type="term" value="C:mitochondrial small ribosomal subunit"/>
    <property type="evidence" value="ECO:0007669"/>
    <property type="project" value="TreeGrafter"/>
</dbReference>
<dbReference type="KEGG" id="cmt:CCM_06569"/>
<dbReference type="Proteomes" id="UP000001610">
    <property type="component" value="Unassembled WGS sequence"/>
</dbReference>
<proteinExistence type="predicted"/>
<dbReference type="AlphaFoldDB" id="G3JMW8"/>
<evidence type="ECO:0000313" key="2">
    <source>
        <dbReference type="Proteomes" id="UP000001610"/>
    </source>
</evidence>
<dbReference type="OrthoDB" id="10052321at2759"/>
<dbReference type="InParanoid" id="G3JMW8"/>
<dbReference type="GeneID" id="18168583"/>
<gene>
    <name evidence="1" type="ORF">CCM_06569</name>
</gene>
<dbReference type="eggNOG" id="ENOG502QVMS">
    <property type="taxonomic scope" value="Eukaryota"/>
</dbReference>
<dbReference type="Pfam" id="PF12298">
    <property type="entry name" value="Bot1p"/>
    <property type="match status" value="1"/>
</dbReference>
<dbReference type="RefSeq" id="XP_006671773.1">
    <property type="nucleotide sequence ID" value="XM_006671710.1"/>
</dbReference>
<dbReference type="VEuPathDB" id="FungiDB:CCM_06569"/>
<evidence type="ECO:0000313" key="1">
    <source>
        <dbReference type="EMBL" id="EGX90150.1"/>
    </source>
</evidence>
<sequence length="415" mass="46210">MSARVGTRASLAAGDALLLSSSRPRTVPPTCNLPITPCREKSSAARRKMYAWIHSSKGQVLANNSGPGTLSGQPDIPFPNNPLFRSEKVVNDPTKRLIYQRATQDGQALKAIAAEMGLDVRRVAAIVRLKEAQKQWTNSGKKLAGPYAKAVQGLLPKWGYYPGEPRQTPFEPVNDIHVHRYTMQQLFVPVAESTDFTREDAAGAFYDNMLSVDKRSPQSGLIDMERKNVAKTGSRKTNWQAFQEAERQREDEFAERLAAEQAAEEAATTRVKSDRYEFRFREMNVDDAGDNGRSPKGLGWRYGAPLMDRKRGMIKIPKSVPRVDFSGAHAVSFCALRPRGRQTYISMRTKPHLAGCPTWQFDCLSLLAHLCCIMPVLSTSRLDLDEAVVVWEEPLLGLLSAARPLEQHHCAEASM</sequence>
<keyword evidence="2" id="KW-1185">Reference proteome</keyword>